<evidence type="ECO:0000256" key="3">
    <source>
        <dbReference type="ARBA" id="ARBA00023002"/>
    </source>
</evidence>
<feature type="domain" description="Luciferase-like" evidence="5">
    <location>
        <begin position="64"/>
        <end position="250"/>
    </location>
</feature>
<sequence>MEEFIMPITFTGGPECWTTFYDGKSRSFAKQTSAAYGQKGGEWPGLDRIAIDGPPDLPDNHSRAAFALASRSGPGVLVSHCVGPLEPVIAARQLASLDQLGNGRMAIRIFPGGEPGPSANWEWLDHQKSIARADEYLVLLKRLWLNEKPFDHEGPYYSIRNGFCGVKPRQSPLIPLHMGGRSGLAVKLASKHADIFTLPPGTISETRSMMMRVREAAANFGRADKIGFSFPVMVVLGETRDEAWRRAERNPALPDRGRPEAMRLIGTPEEIARALLDYHALGIKEFVVHGLHAAKSLALFTHRLVPMVRRSAARARAGDHAGAIDAGVPAGPAGIAGWRGLRQKAWRT</sequence>
<evidence type="ECO:0000256" key="4">
    <source>
        <dbReference type="ARBA" id="ARBA00023033"/>
    </source>
</evidence>
<dbReference type="Pfam" id="PF00296">
    <property type="entry name" value="Bac_luciferase"/>
    <property type="match status" value="1"/>
</dbReference>
<dbReference type="PANTHER" id="PTHR42847">
    <property type="entry name" value="ALKANESULFONATE MONOOXYGENASE"/>
    <property type="match status" value="1"/>
</dbReference>
<comment type="caution">
    <text evidence="6">The sequence shown here is derived from an EMBL/GenBank/DDBJ whole genome shotgun (WGS) entry which is preliminary data.</text>
</comment>
<evidence type="ECO:0000313" key="7">
    <source>
        <dbReference type="Proteomes" id="UP001628091"/>
    </source>
</evidence>
<evidence type="ECO:0000259" key="5">
    <source>
        <dbReference type="Pfam" id="PF00296"/>
    </source>
</evidence>
<evidence type="ECO:0000256" key="2">
    <source>
        <dbReference type="ARBA" id="ARBA00022643"/>
    </source>
</evidence>
<keyword evidence="4" id="KW-0503">Monooxygenase</keyword>
<dbReference type="InterPro" id="IPR011251">
    <property type="entry name" value="Luciferase-like_dom"/>
</dbReference>
<reference evidence="6 7" key="1">
    <citation type="submission" date="2024-10" db="EMBL/GenBank/DDBJ databases">
        <title>Isolation, draft genome sequencing and identification of Phyllobacterium sp. NSA23, isolated from leaf soil.</title>
        <authorList>
            <person name="Akita H."/>
        </authorList>
    </citation>
    <scope>NUCLEOTIDE SEQUENCE [LARGE SCALE GENOMIC DNA]</scope>
    <source>
        <strain evidence="6 7">NSA23</strain>
    </source>
</reference>
<proteinExistence type="predicted"/>
<name>A0ABQ0H6I9_9HYPH</name>
<gene>
    <name evidence="6" type="ORF">PPNSA23_44910</name>
</gene>
<dbReference type="InterPro" id="IPR036661">
    <property type="entry name" value="Luciferase-like_sf"/>
</dbReference>
<dbReference type="Gene3D" id="3.20.20.30">
    <property type="entry name" value="Luciferase-like domain"/>
    <property type="match status" value="1"/>
</dbReference>
<dbReference type="PANTHER" id="PTHR42847:SF9">
    <property type="entry name" value="BLL6451 PROTEIN"/>
    <property type="match status" value="1"/>
</dbReference>
<keyword evidence="3" id="KW-0560">Oxidoreductase</keyword>
<dbReference type="Proteomes" id="UP001628091">
    <property type="component" value="Unassembled WGS sequence"/>
</dbReference>
<accession>A0ABQ0H6I9</accession>
<organism evidence="6 7">
    <name type="scientific">Phyllobacterium phragmitis</name>
    <dbReference type="NCBI Taxonomy" id="2670329"/>
    <lineage>
        <taxon>Bacteria</taxon>
        <taxon>Pseudomonadati</taxon>
        <taxon>Pseudomonadota</taxon>
        <taxon>Alphaproteobacteria</taxon>
        <taxon>Hyphomicrobiales</taxon>
        <taxon>Phyllobacteriaceae</taxon>
        <taxon>Phyllobacterium</taxon>
    </lineage>
</organism>
<protein>
    <submittedName>
        <fullName evidence="6">LLM class flavin-dependent oxidoreductase</fullName>
    </submittedName>
</protein>
<evidence type="ECO:0000256" key="1">
    <source>
        <dbReference type="ARBA" id="ARBA00022630"/>
    </source>
</evidence>
<keyword evidence="7" id="KW-1185">Reference proteome</keyword>
<dbReference type="EMBL" id="BAAFZP010000002">
    <property type="protein sequence ID" value="GAB1584548.1"/>
    <property type="molecule type" value="Genomic_DNA"/>
</dbReference>
<dbReference type="SUPFAM" id="SSF51679">
    <property type="entry name" value="Bacterial luciferase-like"/>
    <property type="match status" value="1"/>
</dbReference>
<keyword evidence="1" id="KW-0285">Flavoprotein</keyword>
<keyword evidence="2" id="KW-0288">FMN</keyword>
<evidence type="ECO:0000313" key="6">
    <source>
        <dbReference type="EMBL" id="GAB1584548.1"/>
    </source>
</evidence>
<dbReference type="InterPro" id="IPR050172">
    <property type="entry name" value="SsuD_RutA_monooxygenase"/>
</dbReference>